<dbReference type="Pfam" id="PF08713">
    <property type="entry name" value="DNA_alkylation"/>
    <property type="match status" value="2"/>
</dbReference>
<dbReference type="RefSeq" id="XP_011405924.1">
    <property type="nucleotide sequence ID" value="XM_011407622.1"/>
</dbReference>
<reference evidence="3" key="1">
    <citation type="journal article" date="2010" name="Nature">
        <title>The Amphimedon queenslandica genome and the evolution of animal complexity.</title>
        <authorList>
            <person name="Srivastava M."/>
            <person name="Simakov O."/>
            <person name="Chapman J."/>
            <person name="Fahey B."/>
            <person name="Gauthier M.E."/>
            <person name="Mitros T."/>
            <person name="Richards G.S."/>
            <person name="Conaco C."/>
            <person name="Dacre M."/>
            <person name="Hellsten U."/>
            <person name="Larroux C."/>
            <person name="Putnam N.H."/>
            <person name="Stanke M."/>
            <person name="Adamska M."/>
            <person name="Darling A."/>
            <person name="Degnan S.M."/>
            <person name="Oakley T.H."/>
            <person name="Plachetzki D.C."/>
            <person name="Zhai Y."/>
            <person name="Adamski M."/>
            <person name="Calcino A."/>
            <person name="Cummins S.F."/>
            <person name="Goodstein D.M."/>
            <person name="Harris C."/>
            <person name="Jackson D.J."/>
            <person name="Leys S.P."/>
            <person name="Shu S."/>
            <person name="Woodcroft B.J."/>
            <person name="Vervoort M."/>
            <person name="Kosik K.S."/>
            <person name="Manning G."/>
            <person name="Degnan B.M."/>
            <person name="Rokhsar D.S."/>
        </authorList>
    </citation>
    <scope>NUCLEOTIDE SEQUENCE [LARGE SCALE GENOMIC DNA]</scope>
</reference>
<reference evidence="2" key="2">
    <citation type="submission" date="2024-06" db="UniProtKB">
        <authorList>
            <consortium name="EnsemblMetazoa"/>
        </authorList>
    </citation>
    <scope>IDENTIFICATION</scope>
</reference>
<dbReference type="PANTHER" id="PTHR34070">
    <property type="entry name" value="ARMADILLO-TYPE FOLD"/>
    <property type="match status" value="1"/>
</dbReference>
<dbReference type="EnsemblMetazoa" id="XM_011407622.1">
    <property type="protein sequence ID" value="XP_011405924.1"/>
    <property type="gene ID" value="LOC100634201"/>
</dbReference>
<dbReference type="InterPro" id="IPR016024">
    <property type="entry name" value="ARM-type_fold"/>
</dbReference>
<proteinExistence type="predicted"/>
<dbReference type="PANTHER" id="PTHR34070:SF1">
    <property type="entry name" value="DNA ALKYLATION REPAIR PROTEIN"/>
    <property type="match status" value="1"/>
</dbReference>
<evidence type="ECO:0000256" key="1">
    <source>
        <dbReference type="SAM" id="MobiDB-lite"/>
    </source>
</evidence>
<dbReference type="Gene3D" id="1.20.1660.10">
    <property type="entry name" value="Hypothetical protein (EF3068)"/>
    <property type="match status" value="1"/>
</dbReference>
<dbReference type="SUPFAM" id="SSF48371">
    <property type="entry name" value="ARM repeat"/>
    <property type="match status" value="1"/>
</dbReference>
<organism evidence="2 3">
    <name type="scientific">Amphimedon queenslandica</name>
    <name type="common">Sponge</name>
    <dbReference type="NCBI Taxonomy" id="400682"/>
    <lineage>
        <taxon>Eukaryota</taxon>
        <taxon>Metazoa</taxon>
        <taxon>Porifera</taxon>
        <taxon>Demospongiae</taxon>
        <taxon>Heteroscleromorpha</taxon>
        <taxon>Haplosclerida</taxon>
        <taxon>Niphatidae</taxon>
        <taxon>Amphimedon</taxon>
    </lineage>
</organism>
<name>A0AAN0IQ29_AMPQE</name>
<dbReference type="Gene3D" id="1.25.40.290">
    <property type="entry name" value="ARM repeat domains"/>
    <property type="match status" value="1"/>
</dbReference>
<feature type="region of interest" description="Disordered" evidence="1">
    <location>
        <begin position="1"/>
        <end position="43"/>
    </location>
</feature>
<sequence>MPKTKKRKSKATPTPHQAEEVPSTSVPVPEPVAPPTSLTPDDMARGRQLVKEFSLMLEGEVSKDKKKYSAYALQMEKYFRFKFKFYGFNASERRRIQKQWNGRYKNELKNRKTLLSTLYALWDEDVRDFQSFGCDLASENKAILKGERDEDVRESMMCLKHLLSTKGWWDTVDLLSSNGKTPTGCYQSEMTFTISPALGHLVKTSPRITLPIVDEWIEDDNMWLRRSAILHQLNFKEKTDEERLFRYCLSRGHEEEFFIRKAIGWSLRQYARSSPEAVRKFVRENEGTLSELSVKEAMKHIQK</sequence>
<dbReference type="InterPro" id="IPR014825">
    <property type="entry name" value="DNA_alkylation"/>
</dbReference>
<dbReference type="AlphaFoldDB" id="A0AAN0IQ29"/>
<dbReference type="KEGG" id="aqu:100634201"/>
<evidence type="ECO:0000313" key="3">
    <source>
        <dbReference type="Proteomes" id="UP000007879"/>
    </source>
</evidence>
<evidence type="ECO:0000313" key="2">
    <source>
        <dbReference type="EnsemblMetazoa" id="XP_011405924.1"/>
    </source>
</evidence>
<dbReference type="Proteomes" id="UP000007879">
    <property type="component" value="Unassembled WGS sequence"/>
</dbReference>
<keyword evidence="3" id="KW-1185">Reference proteome</keyword>
<feature type="compositionally biased region" description="Basic residues" evidence="1">
    <location>
        <begin position="1"/>
        <end position="10"/>
    </location>
</feature>
<evidence type="ECO:0008006" key="4">
    <source>
        <dbReference type="Google" id="ProtNLM"/>
    </source>
</evidence>
<accession>A0AAN0IQ29</accession>
<protein>
    <recommendedName>
        <fullName evidence="4">DNA alkylation repair protein</fullName>
    </recommendedName>
</protein>
<dbReference type="GeneID" id="100634201"/>